<protein>
    <recommendedName>
        <fullName evidence="9">HAMP domain-containing protein</fullName>
    </recommendedName>
</protein>
<evidence type="ECO:0000256" key="7">
    <source>
        <dbReference type="SAM" id="Coils"/>
    </source>
</evidence>
<feature type="transmembrane region" description="Helical" evidence="8">
    <location>
        <begin position="12"/>
        <end position="33"/>
    </location>
</feature>
<comment type="subcellular location">
    <subcellularLocation>
        <location evidence="1">Cell membrane</location>
        <topology evidence="1">Multi-pass membrane protein</topology>
    </subcellularLocation>
</comment>
<dbReference type="Proteomes" id="UP000644756">
    <property type="component" value="Unassembled WGS sequence"/>
</dbReference>
<feature type="domain" description="HAMP" evidence="9">
    <location>
        <begin position="311"/>
        <end position="364"/>
    </location>
</feature>
<dbReference type="InterPro" id="IPR010559">
    <property type="entry name" value="Sig_transdc_His_kin_internal"/>
</dbReference>
<evidence type="ECO:0000313" key="10">
    <source>
        <dbReference type="EMBL" id="GGG06094.1"/>
    </source>
</evidence>
<evidence type="ECO:0000256" key="8">
    <source>
        <dbReference type="SAM" id="Phobius"/>
    </source>
</evidence>
<dbReference type="EMBL" id="BMGR01000007">
    <property type="protein sequence ID" value="GGG06094.1"/>
    <property type="molecule type" value="Genomic_DNA"/>
</dbReference>
<reference evidence="10" key="1">
    <citation type="journal article" date="2014" name="Int. J. Syst. Evol. Microbiol.">
        <title>Complete genome sequence of Corynebacterium casei LMG S-19264T (=DSM 44701T), isolated from a smear-ripened cheese.</title>
        <authorList>
            <consortium name="US DOE Joint Genome Institute (JGI-PGF)"/>
            <person name="Walter F."/>
            <person name="Albersmeier A."/>
            <person name="Kalinowski J."/>
            <person name="Ruckert C."/>
        </authorList>
    </citation>
    <scope>NUCLEOTIDE SEQUENCE</scope>
    <source>
        <strain evidence="10">CGMCC 1.12987</strain>
    </source>
</reference>
<dbReference type="Pfam" id="PF00672">
    <property type="entry name" value="HAMP"/>
    <property type="match status" value="1"/>
</dbReference>
<dbReference type="Gene3D" id="3.30.565.10">
    <property type="entry name" value="Histidine kinase-like ATPase, C-terminal domain"/>
    <property type="match status" value="1"/>
</dbReference>
<evidence type="ECO:0000256" key="5">
    <source>
        <dbReference type="ARBA" id="ARBA00022777"/>
    </source>
</evidence>
<evidence type="ECO:0000256" key="4">
    <source>
        <dbReference type="ARBA" id="ARBA00022679"/>
    </source>
</evidence>
<evidence type="ECO:0000256" key="2">
    <source>
        <dbReference type="ARBA" id="ARBA00022475"/>
    </source>
</evidence>
<reference evidence="10" key="2">
    <citation type="submission" date="2020-09" db="EMBL/GenBank/DDBJ databases">
        <authorList>
            <person name="Sun Q."/>
            <person name="Zhou Y."/>
        </authorList>
    </citation>
    <scope>NUCLEOTIDE SEQUENCE</scope>
    <source>
        <strain evidence="10">CGMCC 1.12987</strain>
    </source>
</reference>
<keyword evidence="3" id="KW-0597">Phosphoprotein</keyword>
<dbReference type="InterPro" id="IPR003594">
    <property type="entry name" value="HATPase_dom"/>
</dbReference>
<dbReference type="Gene3D" id="6.10.340.10">
    <property type="match status" value="1"/>
</dbReference>
<dbReference type="GO" id="GO:0000155">
    <property type="term" value="F:phosphorelay sensor kinase activity"/>
    <property type="evidence" value="ECO:0007669"/>
    <property type="project" value="InterPro"/>
</dbReference>
<dbReference type="PANTHER" id="PTHR34220:SF7">
    <property type="entry name" value="SENSOR HISTIDINE KINASE YPDA"/>
    <property type="match status" value="1"/>
</dbReference>
<gene>
    <name evidence="10" type="ORF">GCM10010916_23880</name>
</gene>
<keyword evidence="11" id="KW-1185">Reference proteome</keyword>
<dbReference type="InterPro" id="IPR003660">
    <property type="entry name" value="HAMP_dom"/>
</dbReference>
<evidence type="ECO:0000259" key="9">
    <source>
        <dbReference type="PROSITE" id="PS50885"/>
    </source>
</evidence>
<organism evidence="10 11">
    <name type="scientific">Paenibacillus abyssi</name>
    <dbReference type="NCBI Taxonomy" id="1340531"/>
    <lineage>
        <taxon>Bacteria</taxon>
        <taxon>Bacillati</taxon>
        <taxon>Bacillota</taxon>
        <taxon>Bacilli</taxon>
        <taxon>Bacillales</taxon>
        <taxon>Paenibacillaceae</taxon>
        <taxon>Paenibacillus</taxon>
    </lineage>
</organism>
<name>A0A917D2S4_9BACL</name>
<dbReference type="Pfam" id="PF06580">
    <property type="entry name" value="His_kinase"/>
    <property type="match status" value="1"/>
</dbReference>
<feature type="transmembrane region" description="Helical" evidence="8">
    <location>
        <begin position="286"/>
        <end position="309"/>
    </location>
</feature>
<dbReference type="InterPro" id="IPR036890">
    <property type="entry name" value="HATPase_C_sf"/>
</dbReference>
<dbReference type="PROSITE" id="PS50885">
    <property type="entry name" value="HAMP"/>
    <property type="match status" value="1"/>
</dbReference>
<feature type="coiled-coil region" evidence="7">
    <location>
        <begin position="357"/>
        <end position="384"/>
    </location>
</feature>
<evidence type="ECO:0000256" key="3">
    <source>
        <dbReference type="ARBA" id="ARBA00022553"/>
    </source>
</evidence>
<accession>A0A917D2S4</accession>
<keyword evidence="4" id="KW-0808">Transferase</keyword>
<dbReference type="GO" id="GO:0005886">
    <property type="term" value="C:plasma membrane"/>
    <property type="evidence" value="ECO:0007669"/>
    <property type="project" value="UniProtKB-SubCell"/>
</dbReference>
<dbReference type="InterPro" id="IPR050640">
    <property type="entry name" value="Bact_2-comp_sensor_kinase"/>
</dbReference>
<sequence length="584" mass="67762">MWMKAKNACNSIRFKLMIGLLVIMLPIVSLLIYNNFYSMKVVRNQVAQSNSNLISLYMGQLDRNLEDIESILVELIAWDTRLLDLERSSHRNIDQYNLIKLSLFRTLLDKSVYIKAVDYFYVYTADNNDFMLIPRDSREEYRIFNQKQRMKSHMAGALQDQDKKDHYPSDQWTSVQIGNEYYLNRVIKTGNVYIGALVNVKNIMVPLNYLDIGADGRSLLVNERYQPLNDVAFIEENGIQLKYAGGTYSFTGAEHQYLVVGEKSGRGDFSLIALIPDRNILEKLPYLQRIIMFIVWGAVLYLAVSLLVLRRVVLAPINRIVVEMRKLKQGYFMARIADQPTSSEFELMNETFNSMASQIQQLKIDIYEEQLNNQKAELKHLHLQINPHFFLNSLNIVYYLARDKNFALIQELSLSLIQYFRFMFRSHSDVVPLQDEIKFTQNYLRIQEFRFPGNLTYRISAADSLRDCAVPPLVIQTFVENAIKYAINLDEPVHIDIIIEEIKQHLGRMKIRIQDTGGGFSEHILKQLQEDDKPFSDEGEKVGIWNVKQRLRLLYQDQADITFRNAPGAVVEINIPVNGPLQGR</sequence>
<evidence type="ECO:0000256" key="6">
    <source>
        <dbReference type="ARBA" id="ARBA00023136"/>
    </source>
</evidence>
<dbReference type="SUPFAM" id="SSF55874">
    <property type="entry name" value="ATPase domain of HSP90 chaperone/DNA topoisomerase II/histidine kinase"/>
    <property type="match status" value="1"/>
</dbReference>
<keyword evidence="2" id="KW-1003">Cell membrane</keyword>
<evidence type="ECO:0000256" key="1">
    <source>
        <dbReference type="ARBA" id="ARBA00004651"/>
    </source>
</evidence>
<keyword evidence="7" id="KW-0175">Coiled coil</keyword>
<keyword evidence="8" id="KW-0812">Transmembrane</keyword>
<dbReference type="AlphaFoldDB" id="A0A917D2S4"/>
<proteinExistence type="predicted"/>
<comment type="caution">
    <text evidence="10">The sequence shown here is derived from an EMBL/GenBank/DDBJ whole genome shotgun (WGS) entry which is preliminary data.</text>
</comment>
<keyword evidence="5" id="KW-0418">Kinase</keyword>
<keyword evidence="8" id="KW-1133">Transmembrane helix</keyword>
<dbReference type="Pfam" id="PF02518">
    <property type="entry name" value="HATPase_c"/>
    <property type="match status" value="1"/>
</dbReference>
<keyword evidence="6 8" id="KW-0472">Membrane</keyword>
<evidence type="ECO:0000313" key="11">
    <source>
        <dbReference type="Proteomes" id="UP000644756"/>
    </source>
</evidence>
<dbReference type="PANTHER" id="PTHR34220">
    <property type="entry name" value="SENSOR HISTIDINE KINASE YPDA"/>
    <property type="match status" value="1"/>
</dbReference>
<dbReference type="RefSeq" id="WP_188531290.1">
    <property type="nucleotide sequence ID" value="NZ_BMGR01000007.1"/>
</dbReference>